<keyword evidence="5" id="KW-0067">ATP-binding</keyword>
<evidence type="ECO:0000256" key="1">
    <source>
        <dbReference type="ARBA" id="ARBA00022527"/>
    </source>
</evidence>
<evidence type="ECO:0000256" key="2">
    <source>
        <dbReference type="ARBA" id="ARBA00022679"/>
    </source>
</evidence>
<protein>
    <recommendedName>
        <fullName evidence="6">MAP3K TRAFs-binding domain-containing protein</fullName>
    </recommendedName>
</protein>
<keyword evidence="1" id="KW-0723">Serine/threonine-protein kinase</keyword>
<dbReference type="GO" id="GO:0005524">
    <property type="term" value="F:ATP binding"/>
    <property type="evidence" value="ECO:0007669"/>
    <property type="project" value="UniProtKB-KW"/>
</dbReference>
<evidence type="ECO:0000313" key="8">
    <source>
        <dbReference type="Proteomes" id="UP001159641"/>
    </source>
</evidence>
<dbReference type="PANTHER" id="PTHR11584:SF332">
    <property type="entry name" value="MITOGEN-ACTIVATED PROTEIN KINASE KINASE KINASE 5"/>
    <property type="match status" value="1"/>
</dbReference>
<gene>
    <name evidence="7" type="ORF">J1605_017574</name>
</gene>
<comment type="caution">
    <text evidence="7">The sequence shown here is derived from an EMBL/GenBank/DDBJ whole genome shotgun (WGS) entry which is preliminary data.</text>
</comment>
<keyword evidence="8" id="KW-1185">Reference proteome</keyword>
<dbReference type="EMBL" id="JAIQCJ010000254">
    <property type="protein sequence ID" value="KAJ8797346.1"/>
    <property type="molecule type" value="Genomic_DNA"/>
</dbReference>
<evidence type="ECO:0000313" key="7">
    <source>
        <dbReference type="EMBL" id="KAJ8797346.1"/>
    </source>
</evidence>
<evidence type="ECO:0000256" key="5">
    <source>
        <dbReference type="ARBA" id="ARBA00022840"/>
    </source>
</evidence>
<dbReference type="GO" id="GO:0004709">
    <property type="term" value="F:MAP kinase kinase kinase activity"/>
    <property type="evidence" value="ECO:0007669"/>
    <property type="project" value="TreeGrafter"/>
</dbReference>
<keyword evidence="4" id="KW-0418">Kinase</keyword>
<dbReference type="GO" id="GO:0008631">
    <property type="term" value="P:intrinsic apoptotic signaling pathway in response to oxidative stress"/>
    <property type="evidence" value="ECO:0007669"/>
    <property type="project" value="TreeGrafter"/>
</dbReference>
<feature type="domain" description="MAP3K TRAFs-binding" evidence="6">
    <location>
        <begin position="48"/>
        <end position="248"/>
    </location>
</feature>
<dbReference type="Pfam" id="PF13281">
    <property type="entry name" value="MAP3K_TRAF_bd"/>
    <property type="match status" value="1"/>
</dbReference>
<name>A0AB34I2M6_ESCRO</name>
<keyword evidence="2" id="KW-0808">Transferase</keyword>
<accession>A0AB34I2M6</accession>
<evidence type="ECO:0000256" key="3">
    <source>
        <dbReference type="ARBA" id="ARBA00022741"/>
    </source>
</evidence>
<dbReference type="PANTHER" id="PTHR11584">
    <property type="entry name" value="SERINE/THREONINE PROTEIN KINASE"/>
    <property type="match status" value="1"/>
</dbReference>
<dbReference type="Proteomes" id="UP001159641">
    <property type="component" value="Unassembled WGS sequence"/>
</dbReference>
<dbReference type="GO" id="GO:0033554">
    <property type="term" value="P:cellular response to stress"/>
    <property type="evidence" value="ECO:0007669"/>
    <property type="project" value="TreeGrafter"/>
</dbReference>
<sequence length="335" mass="37560">MPSLDFKAASLTVSGWHLWEEQAVWAQEADGAYIAVVEMSDAFRQPSLFYHLGVRESFSMANNIILYCDTNSDSLQSLKEIICQKNTMCTGNYTFIPYMITPHNKVYCCDSSFMKGLSELMQPNFELLLGPICLPLVDRFIQLLKVAQASSSQYFRESILNDIRKARNLYTGKELAAELARIRQRVDNIEVLTADIVINLLLSYRDIQDYDSIVKLVETLEKLPTFDLASHHHVKFHYAFALNRTRTNTAASSAASPPSVGIMAGTYLSATFYPESLWKIIPALAIERPRALNCPKLSCAVLCHGGELNMYVITTTGENDKKKKGGDLTSIIHLP</sequence>
<reference evidence="7 8" key="1">
    <citation type="submission" date="2022-11" db="EMBL/GenBank/DDBJ databases">
        <title>Whole genome sequence of Eschrichtius robustus ER-17-0199.</title>
        <authorList>
            <person name="Bruniche-Olsen A."/>
            <person name="Black A.N."/>
            <person name="Fields C.J."/>
            <person name="Walden K."/>
            <person name="Dewoody J.A."/>
        </authorList>
    </citation>
    <scope>NUCLEOTIDE SEQUENCE [LARGE SCALE GENOMIC DNA]</scope>
    <source>
        <strain evidence="7">ER-17-0199</strain>
        <tissue evidence="7">Blubber</tissue>
    </source>
</reference>
<keyword evidence="3" id="KW-0547">Nucleotide-binding</keyword>
<dbReference type="AlphaFoldDB" id="A0AB34I2M6"/>
<evidence type="ECO:0000259" key="6">
    <source>
        <dbReference type="Pfam" id="PF13281"/>
    </source>
</evidence>
<dbReference type="InterPro" id="IPR025136">
    <property type="entry name" value="MAP3K_TRAF-bd"/>
</dbReference>
<evidence type="ECO:0000256" key="4">
    <source>
        <dbReference type="ARBA" id="ARBA00022777"/>
    </source>
</evidence>
<proteinExistence type="predicted"/>
<organism evidence="7 8">
    <name type="scientific">Eschrichtius robustus</name>
    <name type="common">California gray whale</name>
    <name type="synonym">Eschrichtius gibbosus</name>
    <dbReference type="NCBI Taxonomy" id="9764"/>
    <lineage>
        <taxon>Eukaryota</taxon>
        <taxon>Metazoa</taxon>
        <taxon>Chordata</taxon>
        <taxon>Craniata</taxon>
        <taxon>Vertebrata</taxon>
        <taxon>Euteleostomi</taxon>
        <taxon>Mammalia</taxon>
        <taxon>Eutheria</taxon>
        <taxon>Laurasiatheria</taxon>
        <taxon>Artiodactyla</taxon>
        <taxon>Whippomorpha</taxon>
        <taxon>Cetacea</taxon>
        <taxon>Mysticeti</taxon>
        <taxon>Eschrichtiidae</taxon>
        <taxon>Eschrichtius</taxon>
    </lineage>
</organism>